<reference evidence="1 2" key="1">
    <citation type="submission" date="2018-07" db="EMBL/GenBank/DDBJ databases">
        <title>The molecular basis for the intramolecular migration of carboxyl group in the catabolism of para-hydroxybenzoate via gentisate.</title>
        <authorList>
            <person name="Zhao H."/>
            <person name="Xu Y."/>
            <person name="Lin S."/>
            <person name="Spain J.C."/>
            <person name="Zhou N.-Y."/>
        </authorList>
    </citation>
    <scope>NUCLEOTIDE SEQUENCE [LARGE SCALE GENOMIC DNA]</scope>
    <source>
        <strain evidence="1 2">PHB-7a</strain>
    </source>
</reference>
<keyword evidence="2" id="KW-1185">Reference proteome</keyword>
<name>A0ABM6XRJ8_9BACI</name>
<evidence type="ECO:0008006" key="3">
    <source>
        <dbReference type="Google" id="ProtNLM"/>
    </source>
</evidence>
<dbReference type="Proteomes" id="UP000260457">
    <property type="component" value="Chromosome"/>
</dbReference>
<evidence type="ECO:0000313" key="2">
    <source>
        <dbReference type="Proteomes" id="UP000260457"/>
    </source>
</evidence>
<gene>
    <name evidence="1" type="ORF">DTO10_24270</name>
</gene>
<dbReference type="SUPFAM" id="SSF56801">
    <property type="entry name" value="Acetyl-CoA synthetase-like"/>
    <property type="match status" value="1"/>
</dbReference>
<sequence length="61" mass="6754">MSSTMLHQFEKLTKIKIFEGFGLSEASSSAYRNPLSGERRVNSIGIPLPLTESKIVSLINE</sequence>
<dbReference type="Gene3D" id="3.40.50.980">
    <property type="match status" value="1"/>
</dbReference>
<dbReference type="Gene3D" id="2.30.38.10">
    <property type="entry name" value="Luciferase, Domain 3"/>
    <property type="match status" value="1"/>
</dbReference>
<evidence type="ECO:0000313" key="1">
    <source>
        <dbReference type="EMBL" id="AXN41185.1"/>
    </source>
</evidence>
<proteinExistence type="predicted"/>
<protein>
    <recommendedName>
        <fullName evidence="3">AMP-dependent synthetase/ligase domain-containing protein</fullName>
    </recommendedName>
</protein>
<organism evidence="1 2">
    <name type="scientific">Peribacillus butanolivorans</name>
    <dbReference type="NCBI Taxonomy" id="421767"/>
    <lineage>
        <taxon>Bacteria</taxon>
        <taxon>Bacillati</taxon>
        <taxon>Bacillota</taxon>
        <taxon>Bacilli</taxon>
        <taxon>Bacillales</taxon>
        <taxon>Bacillaceae</taxon>
        <taxon>Peribacillus</taxon>
    </lineage>
</organism>
<accession>A0ABM6XRJ8</accession>
<dbReference type="EMBL" id="CP030926">
    <property type="protein sequence ID" value="AXN41185.1"/>
    <property type="molecule type" value="Genomic_DNA"/>
</dbReference>